<organism evidence="2">
    <name type="scientific">marine sediment metagenome</name>
    <dbReference type="NCBI Taxonomy" id="412755"/>
    <lineage>
        <taxon>unclassified sequences</taxon>
        <taxon>metagenomes</taxon>
        <taxon>ecological metagenomes</taxon>
    </lineage>
</organism>
<evidence type="ECO:0000313" key="2">
    <source>
        <dbReference type="EMBL" id="GAH01714.1"/>
    </source>
</evidence>
<feature type="transmembrane region" description="Helical" evidence="1">
    <location>
        <begin position="108"/>
        <end position="132"/>
    </location>
</feature>
<feature type="transmembrane region" description="Helical" evidence="1">
    <location>
        <begin position="72"/>
        <end position="88"/>
    </location>
</feature>
<proteinExistence type="predicted"/>
<name>X1D9G6_9ZZZZ</name>
<feature type="transmembrane region" description="Helical" evidence="1">
    <location>
        <begin position="152"/>
        <end position="175"/>
    </location>
</feature>
<keyword evidence="1" id="KW-0812">Transmembrane</keyword>
<keyword evidence="1" id="KW-1133">Transmembrane helix</keyword>
<feature type="transmembrane region" description="Helical" evidence="1">
    <location>
        <begin position="15"/>
        <end position="35"/>
    </location>
</feature>
<accession>X1D9G6</accession>
<reference evidence="2" key="1">
    <citation type="journal article" date="2014" name="Front. Microbiol.">
        <title>High frequency of phylogenetically diverse reductive dehalogenase-homologous genes in deep subseafloor sedimentary metagenomes.</title>
        <authorList>
            <person name="Kawai M."/>
            <person name="Futagami T."/>
            <person name="Toyoda A."/>
            <person name="Takaki Y."/>
            <person name="Nishi S."/>
            <person name="Hori S."/>
            <person name="Arai W."/>
            <person name="Tsubouchi T."/>
            <person name="Morono Y."/>
            <person name="Uchiyama I."/>
            <person name="Ito T."/>
            <person name="Fujiyama A."/>
            <person name="Inagaki F."/>
            <person name="Takami H."/>
        </authorList>
    </citation>
    <scope>NUCLEOTIDE SEQUENCE</scope>
    <source>
        <strain evidence="2">Expedition CK06-06</strain>
    </source>
</reference>
<keyword evidence="1" id="KW-0472">Membrane</keyword>
<dbReference type="EMBL" id="BART01025506">
    <property type="protein sequence ID" value="GAH01714.1"/>
    <property type="molecule type" value="Genomic_DNA"/>
</dbReference>
<sequence>MSEKINQEKSHLKPYLIRFGTFYSVLAGVFIVYFIVQSMLIPLIITIISLGFFLIALFGYKILYGKTFSMQFAIITIGTLSVIFISWFKDFIFPNFNNLSIETSKLLLPLLLNAIVGFFAVFGVAFSIWSTVYVFHLKSGYADSRKRLRKQVVFLLVFLIYFALVLFFLFIQPLYL</sequence>
<comment type="caution">
    <text evidence="2">The sequence shown here is derived from an EMBL/GenBank/DDBJ whole genome shotgun (WGS) entry which is preliminary data.</text>
</comment>
<dbReference type="AlphaFoldDB" id="X1D9G6"/>
<feature type="non-terminal residue" evidence="2">
    <location>
        <position position="176"/>
    </location>
</feature>
<evidence type="ECO:0000256" key="1">
    <source>
        <dbReference type="SAM" id="Phobius"/>
    </source>
</evidence>
<gene>
    <name evidence="2" type="ORF">S01H4_45760</name>
</gene>
<feature type="transmembrane region" description="Helical" evidence="1">
    <location>
        <begin position="41"/>
        <end position="60"/>
    </location>
</feature>
<protein>
    <submittedName>
        <fullName evidence="2">Uncharacterized protein</fullName>
    </submittedName>
</protein>